<dbReference type="Proteomes" id="UP000346198">
    <property type="component" value="Unassembled WGS sequence"/>
</dbReference>
<organism evidence="3 4">
    <name type="scientific">Pontiella sulfatireligans</name>
    <dbReference type="NCBI Taxonomy" id="2750658"/>
    <lineage>
        <taxon>Bacteria</taxon>
        <taxon>Pseudomonadati</taxon>
        <taxon>Kiritimatiellota</taxon>
        <taxon>Kiritimatiellia</taxon>
        <taxon>Kiritimatiellales</taxon>
        <taxon>Pontiellaceae</taxon>
        <taxon>Pontiella</taxon>
    </lineage>
</organism>
<evidence type="ECO:0000256" key="1">
    <source>
        <dbReference type="SAM" id="SignalP"/>
    </source>
</evidence>
<dbReference type="RefSeq" id="WP_136059807.1">
    <property type="nucleotide sequence ID" value="NZ_CAAHFH010000001.1"/>
</dbReference>
<gene>
    <name evidence="3" type="primary">cgiA_6</name>
    <name evidence="3" type="ORF">SCARR_00358</name>
</gene>
<keyword evidence="4" id="KW-1185">Reference proteome</keyword>
<feature type="signal peptide" evidence="1">
    <location>
        <begin position="1"/>
        <end position="22"/>
    </location>
</feature>
<evidence type="ECO:0000313" key="3">
    <source>
        <dbReference type="EMBL" id="VGO18306.1"/>
    </source>
</evidence>
<dbReference type="InterPro" id="IPR003343">
    <property type="entry name" value="Big_2"/>
</dbReference>
<dbReference type="Gene3D" id="2.60.40.1080">
    <property type="match status" value="1"/>
</dbReference>
<protein>
    <submittedName>
        <fullName evidence="3">Iota-carrageenase</fullName>
    </submittedName>
</protein>
<name>A0A6C2UGH1_9BACT</name>
<dbReference type="SUPFAM" id="SSF49373">
    <property type="entry name" value="Invasin/intimin cell-adhesion fragments"/>
    <property type="match status" value="1"/>
</dbReference>
<dbReference type="SMART" id="SM00635">
    <property type="entry name" value="BID_2"/>
    <property type="match status" value="1"/>
</dbReference>
<accession>A0A6C2UGH1</accession>
<dbReference type="SMR" id="A0A6C2UGH1"/>
<dbReference type="EMBL" id="CAAHFH010000001">
    <property type="protein sequence ID" value="VGO18306.1"/>
    <property type="molecule type" value="Genomic_DNA"/>
</dbReference>
<dbReference type="SUPFAM" id="SSF51126">
    <property type="entry name" value="Pectin lyase-like"/>
    <property type="match status" value="1"/>
</dbReference>
<dbReference type="InterPro" id="IPR008964">
    <property type="entry name" value="Invasin/intimin_cell_adhesion"/>
</dbReference>
<feature type="domain" description="BIG2" evidence="2">
    <location>
        <begin position="411"/>
        <end position="488"/>
    </location>
</feature>
<reference evidence="3 4" key="1">
    <citation type="submission" date="2019-04" db="EMBL/GenBank/DDBJ databases">
        <authorList>
            <person name="Van Vliet M D."/>
        </authorList>
    </citation>
    <scope>NUCLEOTIDE SEQUENCE [LARGE SCALE GENOMIC DNA]</scope>
    <source>
        <strain evidence="3 4">F21</strain>
    </source>
</reference>
<dbReference type="AlphaFoldDB" id="A0A6C2UGH1"/>
<evidence type="ECO:0000313" key="4">
    <source>
        <dbReference type="Proteomes" id="UP000346198"/>
    </source>
</evidence>
<evidence type="ECO:0000259" key="2">
    <source>
        <dbReference type="SMART" id="SM00635"/>
    </source>
</evidence>
<dbReference type="Gene3D" id="2.160.20.10">
    <property type="entry name" value="Single-stranded right-handed beta-helix, Pectin lyase-like"/>
    <property type="match status" value="1"/>
</dbReference>
<feature type="chain" id="PRO_5025528631" evidence="1">
    <location>
        <begin position="23"/>
        <end position="613"/>
    </location>
</feature>
<dbReference type="InterPro" id="IPR011050">
    <property type="entry name" value="Pectin_lyase_fold/virulence"/>
</dbReference>
<dbReference type="InterPro" id="IPR012334">
    <property type="entry name" value="Pectin_lyas_fold"/>
</dbReference>
<keyword evidence="1" id="KW-0732">Signal</keyword>
<dbReference type="Pfam" id="PF02368">
    <property type="entry name" value="Big_2"/>
    <property type="match status" value="1"/>
</dbReference>
<sequence>MTMNKTAAFCTISLGLGFPAFAVEPVEIDFFTDTIGSVDTVVNIIDYGANGSDTNEDSVALQNAIDDMTALSHGGKIIVPEGTFILGRITMRSNVHLVISTNAVIKPIQTTAKVVIFEFGTNDPEIRNVSIRGDGGRFTVDFSDRTADTSHTAFMVQNVTNFMIAGVDIPDNFTTHSAIRCNMATYQGQYFTPRNGVIKNINNTSAHVGYGTVQIGAGTHILFKDLDGDGGVTLRAESGATGLGVLTGSMFDIYGRNISGGGGNAVVMISPHAMQNGHIDIDGVLGRSSVHAVRIDKGDTRNGTSPGWFADTSIVKNVHAIYGVTAQLKAGHDQWVPCELKYLISSEKLPDGKARLGPAAAAMRNLAEGTGEGYYNVTITNVTQEGFVYQTKTVQHEADSISKNQCPAHISVTGVSVDPTNATLSVSETMQLLKLATPNNATDPTVSWSSDNDSIATVNSDGLITAQSNGTAAITATTTDSSHIAVCAVTVVPANPAWDAFVSSYGLSGVKTNHADGDGLNDWGEYVFGGNPTNPSDTGIKPAFGDSAASNVIFSLVGDNRVTAYVLTTTNLLAGNWETSTTVNVSTTNGVLNSYTNSIDTTPPQLFIQLEAK</sequence>
<proteinExistence type="predicted"/>